<dbReference type="EMBL" id="JAULSV010000001">
    <property type="protein sequence ID" value="KAK0658035.1"/>
    <property type="molecule type" value="Genomic_DNA"/>
</dbReference>
<sequence length="142" mass="15540">MSAPQFFAYPGQGEVLRSQLWYSQSVRIGDRIEISGQGGWDPTTGAMKTDLIEELDQAFENVDLALRDAGGKGWEQVYKVTMYVLESVMDNEEFLGRAIGNLKKWVPGHQPLLTAVGVAKLGAGSSAGMRVEIEVVAHDPKE</sequence>
<gene>
    <name evidence="1" type="ORF">B0T16DRAFT_402915</name>
</gene>
<dbReference type="CDD" id="cd06152">
    <property type="entry name" value="YjgF_YER057c_UK114_like_4"/>
    <property type="match status" value="1"/>
</dbReference>
<dbReference type="PANTHER" id="PTHR43857:SF1">
    <property type="entry name" value="YJGH FAMILY PROTEIN"/>
    <property type="match status" value="1"/>
</dbReference>
<evidence type="ECO:0000313" key="2">
    <source>
        <dbReference type="Proteomes" id="UP001174936"/>
    </source>
</evidence>
<dbReference type="AlphaFoldDB" id="A0AA39YV21"/>
<accession>A0AA39YV21</accession>
<keyword evidence="2" id="KW-1185">Reference proteome</keyword>
<dbReference type="Pfam" id="PF01042">
    <property type="entry name" value="Ribonuc_L-PSP"/>
    <property type="match status" value="1"/>
</dbReference>
<comment type="caution">
    <text evidence="1">The sequence shown here is derived from an EMBL/GenBank/DDBJ whole genome shotgun (WGS) entry which is preliminary data.</text>
</comment>
<evidence type="ECO:0000313" key="1">
    <source>
        <dbReference type="EMBL" id="KAK0658035.1"/>
    </source>
</evidence>
<proteinExistence type="predicted"/>
<dbReference type="InterPro" id="IPR035959">
    <property type="entry name" value="RutC-like_sf"/>
</dbReference>
<organism evidence="1 2">
    <name type="scientific">Cercophora newfieldiana</name>
    <dbReference type="NCBI Taxonomy" id="92897"/>
    <lineage>
        <taxon>Eukaryota</taxon>
        <taxon>Fungi</taxon>
        <taxon>Dikarya</taxon>
        <taxon>Ascomycota</taxon>
        <taxon>Pezizomycotina</taxon>
        <taxon>Sordariomycetes</taxon>
        <taxon>Sordariomycetidae</taxon>
        <taxon>Sordariales</taxon>
        <taxon>Lasiosphaeriaceae</taxon>
        <taxon>Cercophora</taxon>
    </lineage>
</organism>
<protein>
    <submittedName>
        <fullName evidence="1">Endoribonuclease L-PSP</fullName>
    </submittedName>
</protein>
<dbReference type="InterPro" id="IPR006175">
    <property type="entry name" value="YjgF/YER057c/UK114"/>
</dbReference>
<reference evidence="1" key="1">
    <citation type="submission" date="2023-06" db="EMBL/GenBank/DDBJ databases">
        <title>Genome-scale phylogeny and comparative genomics of the fungal order Sordariales.</title>
        <authorList>
            <consortium name="Lawrence Berkeley National Laboratory"/>
            <person name="Hensen N."/>
            <person name="Bonometti L."/>
            <person name="Westerberg I."/>
            <person name="Brannstrom I.O."/>
            <person name="Guillou S."/>
            <person name="Cros-Aarteil S."/>
            <person name="Calhoun S."/>
            <person name="Haridas S."/>
            <person name="Kuo A."/>
            <person name="Mondo S."/>
            <person name="Pangilinan J."/>
            <person name="Riley R."/>
            <person name="Labutti K."/>
            <person name="Andreopoulos B."/>
            <person name="Lipzen A."/>
            <person name="Chen C."/>
            <person name="Yanf M."/>
            <person name="Daum C."/>
            <person name="Ng V."/>
            <person name="Clum A."/>
            <person name="Steindorff A."/>
            <person name="Ohm R."/>
            <person name="Martin F."/>
            <person name="Silar P."/>
            <person name="Natvig D."/>
            <person name="Lalanne C."/>
            <person name="Gautier V."/>
            <person name="Ament-Velasquez S.L."/>
            <person name="Kruys A."/>
            <person name="Hutchinson M.I."/>
            <person name="Powell A.J."/>
            <person name="Barry K."/>
            <person name="Miller A.N."/>
            <person name="Grigoriev I.V."/>
            <person name="Debuchy R."/>
            <person name="Gladieux P."/>
            <person name="Thoren M.H."/>
            <person name="Johannesson H."/>
        </authorList>
    </citation>
    <scope>NUCLEOTIDE SEQUENCE</scope>
    <source>
        <strain evidence="1">SMH2532-1</strain>
    </source>
</reference>
<dbReference type="Gene3D" id="3.30.1330.40">
    <property type="entry name" value="RutC-like"/>
    <property type="match status" value="1"/>
</dbReference>
<name>A0AA39YV21_9PEZI</name>
<dbReference type="SUPFAM" id="SSF55298">
    <property type="entry name" value="YjgF-like"/>
    <property type="match status" value="1"/>
</dbReference>
<dbReference type="Proteomes" id="UP001174936">
    <property type="component" value="Unassembled WGS sequence"/>
</dbReference>
<dbReference type="PANTHER" id="PTHR43857">
    <property type="entry name" value="BLR7761 PROTEIN"/>
    <property type="match status" value="1"/>
</dbReference>